<evidence type="ECO:0000256" key="6">
    <source>
        <dbReference type="ARBA" id="ARBA00023136"/>
    </source>
</evidence>
<dbReference type="GO" id="GO:0015562">
    <property type="term" value="F:efflux transmembrane transporter activity"/>
    <property type="evidence" value="ECO:0007669"/>
    <property type="project" value="InterPro"/>
</dbReference>
<proteinExistence type="inferred from homology"/>
<dbReference type="Gene3D" id="1.20.1600.10">
    <property type="entry name" value="Outer membrane efflux proteins (OEP)"/>
    <property type="match status" value="1"/>
</dbReference>
<dbReference type="InterPro" id="IPR010131">
    <property type="entry name" value="MdtP/NodT-like"/>
</dbReference>
<evidence type="ECO:0000256" key="8">
    <source>
        <dbReference type="ARBA" id="ARBA00023288"/>
    </source>
</evidence>
<evidence type="ECO:0000256" key="5">
    <source>
        <dbReference type="ARBA" id="ARBA00022729"/>
    </source>
</evidence>
<comment type="similarity">
    <text evidence="2">Belongs to the outer membrane factor (OMF) (TC 1.B.17) family.</text>
</comment>
<gene>
    <name evidence="10" type="ORF">FKV24_010905</name>
</gene>
<name>A0A508AN27_9GAMM</name>
<dbReference type="RefSeq" id="WP_170288280.1">
    <property type="nucleotide sequence ID" value="NZ_VICD02000180.1"/>
</dbReference>
<keyword evidence="4" id="KW-0812">Transmembrane</keyword>
<comment type="caution">
    <text evidence="10">The sequence shown here is derived from an EMBL/GenBank/DDBJ whole genome shotgun (WGS) entry which is preliminary data.</text>
</comment>
<evidence type="ECO:0000313" key="11">
    <source>
        <dbReference type="Proteomes" id="UP000320431"/>
    </source>
</evidence>
<evidence type="ECO:0000256" key="7">
    <source>
        <dbReference type="ARBA" id="ARBA00023139"/>
    </source>
</evidence>
<evidence type="ECO:0000313" key="10">
    <source>
        <dbReference type="EMBL" id="KAB8184793.1"/>
    </source>
</evidence>
<protein>
    <submittedName>
        <fullName evidence="10">Multidrug RND transporter</fullName>
    </submittedName>
</protein>
<evidence type="ECO:0000256" key="3">
    <source>
        <dbReference type="ARBA" id="ARBA00022452"/>
    </source>
</evidence>
<dbReference type="InterPro" id="IPR003423">
    <property type="entry name" value="OMP_efflux"/>
</dbReference>
<evidence type="ECO:0000256" key="2">
    <source>
        <dbReference type="ARBA" id="ARBA00007613"/>
    </source>
</evidence>
<comment type="subcellular location">
    <subcellularLocation>
        <location evidence="1">Membrane</location>
    </subcellularLocation>
</comment>
<keyword evidence="7" id="KW-0564">Palmitate</keyword>
<dbReference type="SUPFAM" id="SSF56954">
    <property type="entry name" value="Outer membrane efflux proteins (OEP)"/>
    <property type="match status" value="1"/>
</dbReference>
<evidence type="ECO:0000256" key="9">
    <source>
        <dbReference type="ARBA" id="ARBA00037313"/>
    </source>
</evidence>
<comment type="function">
    <text evidence="9">Could be involved in resistance to puromycin, acriflavine and tetraphenylarsonium chloride.</text>
</comment>
<feature type="non-terminal residue" evidence="10">
    <location>
        <position position="251"/>
    </location>
</feature>
<keyword evidence="5" id="KW-0732">Signal</keyword>
<dbReference type="PANTHER" id="PTHR30203:SF20">
    <property type="entry name" value="MULTIDRUG RESISTANCE OUTER MEMBRANE PROTEIN MDTP-RELATED"/>
    <property type="match status" value="1"/>
</dbReference>
<evidence type="ECO:0000256" key="1">
    <source>
        <dbReference type="ARBA" id="ARBA00004370"/>
    </source>
</evidence>
<dbReference type="EMBL" id="VICD02000180">
    <property type="protein sequence ID" value="KAB8184793.1"/>
    <property type="molecule type" value="Genomic_DNA"/>
</dbReference>
<dbReference type="Proteomes" id="UP000320431">
    <property type="component" value="Unassembled WGS sequence"/>
</dbReference>
<accession>A0A508AN27</accession>
<keyword evidence="6" id="KW-0472">Membrane</keyword>
<reference evidence="10 11" key="1">
    <citation type="submission" date="2019-10" db="EMBL/GenBank/DDBJ databases">
        <title>Lysobacter alkalisoli sp. nov., isolated from saline-alkaline soil.</title>
        <authorList>
            <person name="Sun J.-Q."/>
        </authorList>
    </citation>
    <scope>NUCLEOTIDE SEQUENCE [LARGE SCALE GENOMIC DNA]</scope>
    <source>
        <strain evidence="10 11">KCTC 42381</strain>
    </source>
</reference>
<dbReference type="PANTHER" id="PTHR30203">
    <property type="entry name" value="OUTER MEMBRANE CATION EFFLUX PROTEIN"/>
    <property type="match status" value="1"/>
</dbReference>
<dbReference type="Pfam" id="PF02321">
    <property type="entry name" value="OEP"/>
    <property type="match status" value="1"/>
</dbReference>
<organism evidence="10 11">
    <name type="scientific">Marilutibacter maris</name>
    <dbReference type="NCBI Taxonomy" id="1605891"/>
    <lineage>
        <taxon>Bacteria</taxon>
        <taxon>Pseudomonadati</taxon>
        <taxon>Pseudomonadota</taxon>
        <taxon>Gammaproteobacteria</taxon>
        <taxon>Lysobacterales</taxon>
        <taxon>Lysobacteraceae</taxon>
        <taxon>Marilutibacter</taxon>
    </lineage>
</organism>
<evidence type="ECO:0000256" key="4">
    <source>
        <dbReference type="ARBA" id="ARBA00022692"/>
    </source>
</evidence>
<dbReference type="AlphaFoldDB" id="A0A508AN27"/>
<keyword evidence="8" id="KW-0449">Lipoprotein</keyword>
<sequence length="251" mass="26055">MAPSPAPRRPLRTPPLKSLSAAALLGALLVAAGCASTGGLTPAGTALEADALASGRTFEAFAGSAAGFPELHWWSAFGDPQLDALIDEALAGNPGLDTANARLRQAGARAGLADAQRRPTVGAGAQYSGLRIPSTVAPEPLGGEYSGVELIDLSFNHSFDFWGGKRAQWQAAIGQVRAAEADLQAARLMLSANVARTYVGLAQAFDALDVAEAERERAERLLELGEQRVAAGLDNRMQLRRAESAVAAADE</sequence>
<keyword evidence="3" id="KW-1134">Transmembrane beta strand</keyword>
<dbReference type="GO" id="GO:0016020">
    <property type="term" value="C:membrane"/>
    <property type="evidence" value="ECO:0007669"/>
    <property type="project" value="UniProtKB-SubCell"/>
</dbReference>